<protein>
    <submittedName>
        <fullName evidence="2">Toluene transporter</fullName>
    </submittedName>
</protein>
<dbReference type="PANTHER" id="PTHR36573">
    <property type="entry name" value="INTERMEMBRANE PHOSPHOLIPID TRANSPORT SYSTEM BINDING PROTEIN MLAC"/>
    <property type="match status" value="1"/>
</dbReference>
<feature type="chain" id="PRO_5045293881" evidence="1">
    <location>
        <begin position="30"/>
        <end position="205"/>
    </location>
</feature>
<proteinExistence type="predicted"/>
<comment type="caution">
    <text evidence="2">The sequence shown here is derived from an EMBL/GenBank/DDBJ whole genome shotgun (WGS) entry which is preliminary data.</text>
</comment>
<dbReference type="Gene3D" id="3.10.450.710">
    <property type="entry name" value="Tgt2/MlaC"/>
    <property type="match status" value="1"/>
</dbReference>
<dbReference type="EMBL" id="JAWJZY010000001">
    <property type="protein sequence ID" value="MEE8657558.1"/>
    <property type="molecule type" value="Genomic_DNA"/>
</dbReference>
<dbReference type="InterPro" id="IPR008869">
    <property type="entry name" value="MlaC/ttg2D"/>
</dbReference>
<dbReference type="RefSeq" id="WP_394818587.1">
    <property type="nucleotide sequence ID" value="NZ_JAWJZY010000001.1"/>
</dbReference>
<dbReference type="PANTHER" id="PTHR36573:SF1">
    <property type="entry name" value="INTERMEMBRANE PHOSPHOLIPID TRANSPORT SYSTEM BINDING PROTEIN MLAC"/>
    <property type="match status" value="1"/>
</dbReference>
<sequence>MKLSKLRRLSVCILAVSGLFALCAPQASALDKDASHFVSDFGGQVVAVVNSDQSMAAKKKAILPLVQKNVDIEAIGKFCLGRYWRIATPAERARYLELFNQVLVNAVSEKIGQYRGVSLEVTGSLPSSNGNGTVVSAKIMRPHQPVANMQVLVVDHDGFKIVDLMGEGTSMRLTQRQDYSSYLARNGGKIETLIAALERQISRHR</sequence>
<gene>
    <name evidence="2" type="ORF">DOFOFD_00795</name>
</gene>
<keyword evidence="1" id="KW-0732">Signal</keyword>
<accession>A0ABU7TYZ4</accession>
<dbReference type="InterPro" id="IPR042245">
    <property type="entry name" value="Tgt2/MlaC_sf"/>
</dbReference>
<name>A0ABU7TYZ4_9PROT</name>
<reference evidence="2 3" key="1">
    <citation type="submission" date="2023-10" db="EMBL/GenBank/DDBJ databases">
        <title>Sorlinia euscelidii gen. nov., sp. nov., an acetic acid bacteria isolated from the gut of Euscelidius variegatus emitter.</title>
        <authorList>
            <person name="Michoud G."/>
            <person name="Marasco R."/>
            <person name="Seferji K."/>
            <person name="Gonella E."/>
            <person name="Garuglieri E."/>
            <person name="Alma A."/>
            <person name="Mapelli F."/>
            <person name="Borin S."/>
            <person name="Daffonchio D."/>
            <person name="Crotti E."/>
        </authorList>
    </citation>
    <scope>NUCLEOTIDE SEQUENCE [LARGE SCALE GENOMIC DNA]</scope>
    <source>
        <strain evidence="2 3">EV16P</strain>
    </source>
</reference>
<dbReference type="Proteomes" id="UP001312908">
    <property type="component" value="Unassembled WGS sequence"/>
</dbReference>
<feature type="signal peptide" evidence="1">
    <location>
        <begin position="1"/>
        <end position="29"/>
    </location>
</feature>
<dbReference type="Pfam" id="PF05494">
    <property type="entry name" value="MlaC"/>
    <property type="match status" value="1"/>
</dbReference>
<evidence type="ECO:0000313" key="3">
    <source>
        <dbReference type="Proteomes" id="UP001312908"/>
    </source>
</evidence>
<evidence type="ECO:0000256" key="1">
    <source>
        <dbReference type="SAM" id="SignalP"/>
    </source>
</evidence>
<keyword evidence="3" id="KW-1185">Reference proteome</keyword>
<evidence type="ECO:0000313" key="2">
    <source>
        <dbReference type="EMBL" id="MEE8657558.1"/>
    </source>
</evidence>
<organism evidence="2 3">
    <name type="scientific">Sorlinia euscelidii</name>
    <dbReference type="NCBI Taxonomy" id="3081148"/>
    <lineage>
        <taxon>Bacteria</taxon>
        <taxon>Pseudomonadati</taxon>
        <taxon>Pseudomonadota</taxon>
        <taxon>Alphaproteobacteria</taxon>
        <taxon>Acetobacterales</taxon>
        <taxon>Acetobacteraceae</taxon>
        <taxon>Sorlinia</taxon>
    </lineage>
</organism>